<accession>A0ABT5NNI4</accession>
<dbReference type="Proteomes" id="UP001148203">
    <property type="component" value="Unassembled WGS sequence"/>
</dbReference>
<reference evidence="1 2" key="1">
    <citation type="submission" date="2022-05" db="EMBL/GenBank/DDBJ databases">
        <title>Novel Pseudomonas spp. Isolated from a Rainbow Trout Aquaculture Facility.</title>
        <authorList>
            <person name="Testerman T."/>
            <person name="Graf J."/>
        </authorList>
    </citation>
    <scope>NUCLEOTIDE SEQUENCE [LARGE SCALE GENOMIC DNA]</scope>
    <source>
        <strain evidence="1 2">ID681</strain>
    </source>
</reference>
<organism evidence="1 2">
    <name type="scientific">Pseudomonas fontis</name>
    <dbReference type="NCBI Taxonomy" id="2942633"/>
    <lineage>
        <taxon>Bacteria</taxon>
        <taxon>Pseudomonadati</taxon>
        <taxon>Pseudomonadota</taxon>
        <taxon>Gammaproteobacteria</taxon>
        <taxon>Pseudomonadales</taxon>
        <taxon>Pseudomonadaceae</taxon>
        <taxon>Pseudomonas</taxon>
    </lineage>
</organism>
<name>A0ABT5NNI4_9PSED</name>
<keyword evidence="2" id="KW-1185">Reference proteome</keyword>
<proteinExistence type="predicted"/>
<dbReference type="RefSeq" id="WP_273909508.1">
    <property type="nucleotide sequence ID" value="NZ_JAMDGX010000016.1"/>
</dbReference>
<comment type="caution">
    <text evidence="1">The sequence shown here is derived from an EMBL/GenBank/DDBJ whole genome shotgun (WGS) entry which is preliminary data.</text>
</comment>
<sequence length="85" mass="9638">MNSVLTSARWQLLMALCFLAGEVQLALAEKLFHASLASDEIDKLCEFISNEFLMNGIEENFEPNSYGLELELLLDAVNRRRSQES</sequence>
<gene>
    <name evidence="1" type="ORF">M5G11_04095</name>
</gene>
<dbReference type="EMBL" id="JAMDGY010000011">
    <property type="protein sequence ID" value="MDD0989709.1"/>
    <property type="molecule type" value="Genomic_DNA"/>
</dbReference>
<protein>
    <recommendedName>
        <fullName evidence="3">Secreted protein</fullName>
    </recommendedName>
</protein>
<evidence type="ECO:0008006" key="3">
    <source>
        <dbReference type="Google" id="ProtNLM"/>
    </source>
</evidence>
<evidence type="ECO:0000313" key="2">
    <source>
        <dbReference type="Proteomes" id="UP001148203"/>
    </source>
</evidence>
<evidence type="ECO:0000313" key="1">
    <source>
        <dbReference type="EMBL" id="MDD0989709.1"/>
    </source>
</evidence>